<accession>A0A9N9LS47</accession>
<name>A0A9N9LS47_9HELO</name>
<gene>
    <name evidence="1" type="ORF">HYALB_00005051</name>
</gene>
<evidence type="ECO:0000313" key="1">
    <source>
        <dbReference type="EMBL" id="CAG8978477.1"/>
    </source>
</evidence>
<dbReference type="AlphaFoldDB" id="A0A9N9LS47"/>
<protein>
    <submittedName>
        <fullName evidence="1">Uncharacterized protein</fullName>
    </submittedName>
</protein>
<comment type="caution">
    <text evidence="1">The sequence shown here is derived from an EMBL/GenBank/DDBJ whole genome shotgun (WGS) entry which is preliminary data.</text>
</comment>
<dbReference type="Proteomes" id="UP000701801">
    <property type="component" value="Unassembled WGS sequence"/>
</dbReference>
<proteinExistence type="predicted"/>
<sequence length="143" mass="16911">MSTHMSSRFVNGDQNAQQNDIRMLRVVAWQILVMQERIPNCYTLLMRHVSSPYENGAKNQLQRQEIHEWAAPSTNVPEDLVPEWIYPVRGDQDEMPCWWMLNSLRTTRYVSWGKSLQNPCWLDPCMENCVDQASKERKDKRRA</sequence>
<keyword evidence="2" id="KW-1185">Reference proteome</keyword>
<dbReference type="EMBL" id="CAJVRM010000262">
    <property type="protein sequence ID" value="CAG8978477.1"/>
    <property type="molecule type" value="Genomic_DNA"/>
</dbReference>
<evidence type="ECO:0000313" key="2">
    <source>
        <dbReference type="Proteomes" id="UP000701801"/>
    </source>
</evidence>
<reference evidence="1" key="1">
    <citation type="submission" date="2021-07" db="EMBL/GenBank/DDBJ databases">
        <authorList>
            <person name="Durling M."/>
        </authorList>
    </citation>
    <scope>NUCLEOTIDE SEQUENCE</scope>
</reference>
<organism evidence="1 2">
    <name type="scientific">Hymenoscyphus albidus</name>
    <dbReference type="NCBI Taxonomy" id="595503"/>
    <lineage>
        <taxon>Eukaryota</taxon>
        <taxon>Fungi</taxon>
        <taxon>Dikarya</taxon>
        <taxon>Ascomycota</taxon>
        <taxon>Pezizomycotina</taxon>
        <taxon>Leotiomycetes</taxon>
        <taxon>Helotiales</taxon>
        <taxon>Helotiaceae</taxon>
        <taxon>Hymenoscyphus</taxon>
    </lineage>
</organism>